<feature type="compositionally biased region" description="Pro residues" evidence="1">
    <location>
        <begin position="181"/>
        <end position="195"/>
    </location>
</feature>
<gene>
    <name evidence="3" type="ORF">KFE25_002150</name>
</gene>
<keyword evidence="4" id="KW-1185">Reference proteome</keyword>
<protein>
    <recommendedName>
        <fullName evidence="2">Tr-type G domain-containing protein</fullName>
    </recommendedName>
</protein>
<evidence type="ECO:0000256" key="1">
    <source>
        <dbReference type="SAM" id="MobiDB-lite"/>
    </source>
</evidence>
<name>A0A8J5XMU6_DIALT</name>
<dbReference type="Pfam" id="PF00009">
    <property type="entry name" value="GTP_EFTU"/>
    <property type="match status" value="1"/>
</dbReference>
<dbReference type="NCBIfam" id="TIGR00231">
    <property type="entry name" value="small_GTP"/>
    <property type="match status" value="1"/>
</dbReference>
<dbReference type="InterPro" id="IPR027417">
    <property type="entry name" value="P-loop_NTPase"/>
</dbReference>
<dbReference type="InterPro" id="IPR005225">
    <property type="entry name" value="Small_GTP-bd"/>
</dbReference>
<dbReference type="GO" id="GO:0005525">
    <property type="term" value="F:GTP binding"/>
    <property type="evidence" value="ECO:0007669"/>
    <property type="project" value="InterPro"/>
</dbReference>
<dbReference type="AlphaFoldDB" id="A0A8J5XMU6"/>
<dbReference type="EMBL" id="JAGTXO010000008">
    <property type="protein sequence ID" value="KAG8466394.1"/>
    <property type="molecule type" value="Genomic_DNA"/>
</dbReference>
<comment type="caution">
    <text evidence="3">The sequence shown here is derived from an EMBL/GenBank/DDBJ whole genome shotgun (WGS) entry which is preliminary data.</text>
</comment>
<dbReference type="Proteomes" id="UP000751190">
    <property type="component" value="Unassembled WGS sequence"/>
</dbReference>
<dbReference type="PRINTS" id="PR00315">
    <property type="entry name" value="ELONGATNFCT"/>
</dbReference>
<evidence type="ECO:0000259" key="2">
    <source>
        <dbReference type="PROSITE" id="PS51722"/>
    </source>
</evidence>
<sequence>MRGHAFVEFASADVAALAVDDAKSKRWSVRGRELTIEPRGGSFVHVLRRQLLPCGEKVPRVQYAGARAFWTLPSALGGGLVAAPAAEPGASLAKKRTKAALAAESLRFLAFSSTSPGAPAIAAPADAPAGASAGMRASTRGERAPATLSSAPAIFKPSTARALAAAPAVADTPAAAIAKLVPPPPLRPSPPPPVHSPDAIDGGDRDEHGAHARAREVEPPAHPPCEDVRNVCVIAHVDHGKTTLADCLLAAAGQLSAERAGKACALDVGLEAERGITIHASAVSLGFAPSGRRAEPLRLTLVDCPGHAEFSSEVTAALRLCDGALLLVDVSDGLRASAEEMLRQALEQGVPIVLVLNKLDRALPAVWPSDAPATADCALLTLHARMCAVIAHVNDIVRACGGGRARPVSLYDGSVLFGSGYDGWFASLHDVAELYADRAARALLRDAAAAAAERQRRTLKGLPAAVPLADAVADKL</sequence>
<dbReference type="SUPFAM" id="SSF52540">
    <property type="entry name" value="P-loop containing nucleoside triphosphate hydrolases"/>
    <property type="match status" value="1"/>
</dbReference>
<dbReference type="PANTHER" id="PTHR42908:SF3">
    <property type="entry name" value="ELONGATION FACTOR-LIKE GTPASE 1"/>
    <property type="match status" value="1"/>
</dbReference>
<dbReference type="GO" id="GO:0003924">
    <property type="term" value="F:GTPase activity"/>
    <property type="evidence" value="ECO:0007669"/>
    <property type="project" value="InterPro"/>
</dbReference>
<evidence type="ECO:0000313" key="4">
    <source>
        <dbReference type="Proteomes" id="UP000751190"/>
    </source>
</evidence>
<dbReference type="GO" id="GO:0003746">
    <property type="term" value="F:translation elongation factor activity"/>
    <property type="evidence" value="ECO:0007669"/>
    <property type="project" value="TreeGrafter"/>
</dbReference>
<dbReference type="InterPro" id="IPR000795">
    <property type="entry name" value="T_Tr_GTP-bd_dom"/>
</dbReference>
<dbReference type="PROSITE" id="PS51722">
    <property type="entry name" value="G_TR_2"/>
    <property type="match status" value="1"/>
</dbReference>
<dbReference type="PANTHER" id="PTHR42908">
    <property type="entry name" value="TRANSLATION ELONGATION FACTOR-RELATED"/>
    <property type="match status" value="1"/>
</dbReference>
<accession>A0A8J5XMU6</accession>
<organism evidence="3 4">
    <name type="scientific">Diacronema lutheri</name>
    <name type="common">Unicellular marine alga</name>
    <name type="synonym">Monochrysis lutheri</name>
    <dbReference type="NCBI Taxonomy" id="2081491"/>
    <lineage>
        <taxon>Eukaryota</taxon>
        <taxon>Haptista</taxon>
        <taxon>Haptophyta</taxon>
        <taxon>Pavlovophyceae</taxon>
        <taxon>Pavlovales</taxon>
        <taxon>Pavlovaceae</taxon>
        <taxon>Diacronema</taxon>
    </lineage>
</organism>
<dbReference type="CDD" id="cd00590">
    <property type="entry name" value="RRM_SF"/>
    <property type="match status" value="1"/>
</dbReference>
<dbReference type="OrthoDB" id="364892at2759"/>
<dbReference type="GO" id="GO:0005829">
    <property type="term" value="C:cytosol"/>
    <property type="evidence" value="ECO:0007669"/>
    <property type="project" value="TreeGrafter"/>
</dbReference>
<dbReference type="GO" id="GO:1990904">
    <property type="term" value="C:ribonucleoprotein complex"/>
    <property type="evidence" value="ECO:0007669"/>
    <property type="project" value="TreeGrafter"/>
</dbReference>
<proteinExistence type="predicted"/>
<evidence type="ECO:0000313" key="3">
    <source>
        <dbReference type="EMBL" id="KAG8466394.1"/>
    </source>
</evidence>
<feature type="region of interest" description="Disordered" evidence="1">
    <location>
        <begin position="180"/>
        <end position="209"/>
    </location>
</feature>
<feature type="domain" description="Tr-type G" evidence="2">
    <location>
        <begin position="226"/>
        <end position="443"/>
    </location>
</feature>
<dbReference type="Gene3D" id="3.40.50.300">
    <property type="entry name" value="P-loop containing nucleotide triphosphate hydrolases"/>
    <property type="match status" value="1"/>
</dbReference>
<reference evidence="3" key="1">
    <citation type="submission" date="2021-05" db="EMBL/GenBank/DDBJ databases">
        <title>The genome of the haptophyte Pavlova lutheri (Diacronema luteri, Pavlovales) - a model for lipid biosynthesis in eukaryotic algae.</title>
        <authorList>
            <person name="Hulatt C.J."/>
            <person name="Posewitz M.C."/>
        </authorList>
    </citation>
    <scope>NUCLEOTIDE SEQUENCE</scope>
    <source>
        <strain evidence="3">NIVA-4/92</strain>
    </source>
</reference>